<sequence length="109" mass="12280">MSDWLSWITYATQTRYAGAYLTAQAFDGRRQYVGLPQSPRQNCTIPAADAFVCRYPDGDSYVNERYPPSVADPQINLVASFVFPVAAMVFNVLLYVAPLPSYIKAKFRE</sequence>
<feature type="transmembrane region" description="Helical" evidence="1">
    <location>
        <begin position="75"/>
        <end position="97"/>
    </location>
</feature>
<protein>
    <submittedName>
        <fullName evidence="2">Uncharacterized protein</fullName>
    </submittedName>
</protein>
<keyword evidence="1" id="KW-0812">Transmembrane</keyword>
<accession>A0A2S2QYJ0</accession>
<proteinExistence type="predicted"/>
<reference evidence="2" key="1">
    <citation type="submission" date="2018-04" db="EMBL/GenBank/DDBJ databases">
        <title>Transcriptome assembly of Sipha flava.</title>
        <authorList>
            <person name="Scully E.D."/>
            <person name="Geib S.M."/>
            <person name="Palmer N.A."/>
            <person name="Koch K."/>
            <person name="Bradshaw J."/>
            <person name="Heng-Moss T."/>
            <person name="Sarath G."/>
        </authorList>
    </citation>
    <scope>NUCLEOTIDE SEQUENCE</scope>
</reference>
<keyword evidence="1" id="KW-1133">Transmembrane helix</keyword>
<evidence type="ECO:0000256" key="1">
    <source>
        <dbReference type="SAM" id="Phobius"/>
    </source>
</evidence>
<gene>
    <name evidence="2" type="ORF">g.177311</name>
</gene>
<dbReference type="EMBL" id="GGMS01013615">
    <property type="protein sequence ID" value="MBY82818.1"/>
    <property type="molecule type" value="Transcribed_RNA"/>
</dbReference>
<dbReference type="OrthoDB" id="66620at2759"/>
<keyword evidence="1" id="KW-0472">Membrane</keyword>
<evidence type="ECO:0000313" key="2">
    <source>
        <dbReference type="EMBL" id="MBY82818.1"/>
    </source>
</evidence>
<dbReference type="AlphaFoldDB" id="A0A2S2QYJ0"/>
<organism evidence="2">
    <name type="scientific">Sipha flava</name>
    <name type="common">yellow sugarcane aphid</name>
    <dbReference type="NCBI Taxonomy" id="143950"/>
    <lineage>
        <taxon>Eukaryota</taxon>
        <taxon>Metazoa</taxon>
        <taxon>Ecdysozoa</taxon>
        <taxon>Arthropoda</taxon>
        <taxon>Hexapoda</taxon>
        <taxon>Insecta</taxon>
        <taxon>Pterygota</taxon>
        <taxon>Neoptera</taxon>
        <taxon>Paraneoptera</taxon>
        <taxon>Hemiptera</taxon>
        <taxon>Sternorrhyncha</taxon>
        <taxon>Aphidomorpha</taxon>
        <taxon>Aphidoidea</taxon>
        <taxon>Aphididae</taxon>
        <taxon>Sipha</taxon>
    </lineage>
</organism>
<name>A0A2S2QYJ0_9HEMI</name>